<dbReference type="InterPro" id="IPR012899">
    <property type="entry name" value="LTXXQ"/>
</dbReference>
<protein>
    <recommendedName>
        <fullName evidence="5">LTXXQ motif family protein</fullName>
    </recommendedName>
</protein>
<gene>
    <name evidence="3" type="ORF">BJA5080_06981</name>
</gene>
<proteinExistence type="predicted"/>
<sequence>MTMNRPKKFVVSAAALAALVLGPGGLSSAVAATDLTRVAMMDDDKMSKMPAPSDSSGKMNTGQPSGQPQNMSGGQMNDDKMKMPPQGQMRDCQGAGCQDNSGMMQMMQMMETMMRGQMSSSGSSGAMSGPADVTERLEGRIAFLKAELQISDKQAADWNNVADALRSSRQHLLDARKMLAMDDRLGSADRLEHYERHLSERLEALKAARVAFTRLYASLNESQKQTADTILLPLIASF</sequence>
<dbReference type="GO" id="GO:0042597">
    <property type="term" value="C:periplasmic space"/>
    <property type="evidence" value="ECO:0007669"/>
    <property type="project" value="InterPro"/>
</dbReference>
<keyword evidence="2" id="KW-0732">Signal</keyword>
<reference evidence="3 4" key="1">
    <citation type="journal article" date="2014" name="BMC Genomics">
        <title>Comparative genomics of Bradyrhizobium japonicum CPAC 15 and Bradyrhizobium diazoefficiens CPAC 7: elite model strains for understanding symbiotic performance with soybean.</title>
        <authorList>
            <person name="Siqueira A.F."/>
            <person name="Ormeno-Orrillo E."/>
            <person name="Souza R.C."/>
            <person name="Rodrigues E.P."/>
            <person name="Almeida L.G."/>
            <person name="Barcellos F.G."/>
            <person name="Batista J.S."/>
            <person name="Nakatami A.S."/>
            <person name="Martinez-Romero E."/>
            <person name="Vasconcelos A.T."/>
            <person name="Hungria M."/>
        </authorList>
    </citation>
    <scope>NUCLEOTIDE SEQUENCE [LARGE SCALE GENOMIC DNA]</scope>
    <source>
        <strain evidence="3 4">SEMIA 5080</strain>
    </source>
</reference>
<dbReference type="EMBL" id="ADOU02000004">
    <property type="protein sequence ID" value="KGJ70379.1"/>
    <property type="molecule type" value="Genomic_DNA"/>
</dbReference>
<accession>A0A837CM43</accession>
<evidence type="ECO:0008006" key="5">
    <source>
        <dbReference type="Google" id="ProtNLM"/>
    </source>
</evidence>
<evidence type="ECO:0000256" key="1">
    <source>
        <dbReference type="SAM" id="MobiDB-lite"/>
    </source>
</evidence>
<organism evidence="3 4">
    <name type="scientific">Bradyrhizobium diazoefficiens SEMIA 5080</name>
    <dbReference type="NCBI Taxonomy" id="754504"/>
    <lineage>
        <taxon>Bacteria</taxon>
        <taxon>Pseudomonadati</taxon>
        <taxon>Pseudomonadota</taxon>
        <taxon>Alphaproteobacteria</taxon>
        <taxon>Hyphomicrobiales</taxon>
        <taxon>Nitrobacteraceae</taxon>
        <taxon>Bradyrhizobium</taxon>
    </lineage>
</organism>
<feature type="region of interest" description="Disordered" evidence="1">
    <location>
        <begin position="45"/>
        <end position="92"/>
    </location>
</feature>
<comment type="caution">
    <text evidence="3">The sequence shown here is derived from an EMBL/GenBank/DDBJ whole genome shotgun (WGS) entry which is preliminary data.</text>
</comment>
<evidence type="ECO:0000313" key="4">
    <source>
        <dbReference type="Proteomes" id="UP000024900"/>
    </source>
</evidence>
<feature type="chain" id="PRO_5032322099" description="LTXXQ motif family protein" evidence="2">
    <location>
        <begin position="32"/>
        <end position="238"/>
    </location>
</feature>
<feature type="compositionally biased region" description="Polar residues" evidence="1">
    <location>
        <begin position="53"/>
        <end position="75"/>
    </location>
</feature>
<name>A0A837CM43_9BRAD</name>
<dbReference type="Proteomes" id="UP000024900">
    <property type="component" value="Unassembled WGS sequence"/>
</dbReference>
<dbReference type="Pfam" id="PF07813">
    <property type="entry name" value="LTXXQ"/>
    <property type="match status" value="1"/>
</dbReference>
<dbReference type="AlphaFoldDB" id="A0A837CM43"/>
<evidence type="ECO:0000313" key="3">
    <source>
        <dbReference type="EMBL" id="KGJ70379.1"/>
    </source>
</evidence>
<feature type="signal peptide" evidence="2">
    <location>
        <begin position="1"/>
        <end position="31"/>
    </location>
</feature>
<evidence type="ECO:0000256" key="2">
    <source>
        <dbReference type="SAM" id="SignalP"/>
    </source>
</evidence>